<keyword evidence="3" id="KW-0325">Glycoprotein</keyword>
<dbReference type="Pfam" id="PF01082">
    <property type="entry name" value="Cu2_monooxygen"/>
    <property type="match status" value="1"/>
</dbReference>
<feature type="domain" description="DOMON" evidence="6">
    <location>
        <begin position="1"/>
        <end position="74"/>
    </location>
</feature>
<organism evidence="7 8">
    <name type="scientific">Seminavis robusta</name>
    <dbReference type="NCBI Taxonomy" id="568900"/>
    <lineage>
        <taxon>Eukaryota</taxon>
        <taxon>Sar</taxon>
        <taxon>Stramenopiles</taxon>
        <taxon>Ochrophyta</taxon>
        <taxon>Bacillariophyta</taxon>
        <taxon>Bacillariophyceae</taxon>
        <taxon>Bacillariophycidae</taxon>
        <taxon>Naviculales</taxon>
        <taxon>Naviculaceae</taxon>
        <taxon>Seminavis</taxon>
    </lineage>
</organism>
<keyword evidence="8" id="KW-1185">Reference proteome</keyword>
<dbReference type="InterPro" id="IPR008977">
    <property type="entry name" value="PHM/PNGase_F_dom_sf"/>
</dbReference>
<sequence>MVKMDGDSNFLIEDRFSMEYGLPSLDLLQNIKLLDAHHDDEGRIHVTIQRDLFTCDEEDIDVKSHQQYIICASGNLSEDGDMLYHGPNRATGRVNFMIDEASLFEQNLQPPPPNGTKTHLEEGLVLHGNLDTAVGPLPLDVQMTNVQLDSTSATSYRCRAFNISEPMKFTAYEGVWEEGKTESNGDRNEFLHHTLIYHCNRPSPGILSHSDGQPWDCMSQMPACDIVISYAVGTGLAELPSGVHLPLNAGLIVLQVHYENPFRKPVVNDSSGLRLWIEPPSVDSTNTKVAQLATHDGLFESLRIPADPKQKEVTLQMLISAEATKEYLPEEGVQAFGSVLHMHTRGIRGKVSLIRNGTHIMDVYNHQAYDFERQTADFTRWTFLPGDALIISCTYRPLIDRDVVGGLNTDDEMCQFYVGWAPAIPNFGRAMGVYVREGEPFKNTHMGNNITVSPRDLPYSEYKYAPTPKNSNDFVKLSDHRMNVCKLFVGEKLAVNAITYGDPAIYAQLVAIAAFVVVTLLSKRTLLGFLGIQNADLREQRNAVVYLGELLFSTVALPILCWDLASVFQEGTAQNGVDPNQHVLSRGLMMTQAMLYLLELFYRIDIRWSLVMHHLMTSCTVMYLFVVGFTNYQLLAFKFGMALIILAMSEQPLYIILLLRLTGFREAYTRIWPRLCHIACFIFLASRVIVVTLIVILLTQQAGSAEQAGSADIAWKLLDTSFPDWYMPSNPFFSNHKVVNAMLIVLLVTILFANYFAVAAMLHMARPSRRVEENHQSLSGVEATQDDEKSLSETVSAGPPRNSALDV</sequence>
<evidence type="ECO:0000256" key="2">
    <source>
        <dbReference type="ARBA" id="ARBA00023157"/>
    </source>
</evidence>
<comment type="caution">
    <text evidence="7">The sequence shown here is derived from an EMBL/GenBank/DDBJ whole genome shotgun (WGS) entry which is preliminary data.</text>
</comment>
<dbReference type="PROSITE" id="PS50836">
    <property type="entry name" value="DOMON"/>
    <property type="match status" value="1"/>
</dbReference>
<keyword evidence="2" id="KW-1015">Disulfide bond</keyword>
<evidence type="ECO:0000313" key="8">
    <source>
        <dbReference type="Proteomes" id="UP001153069"/>
    </source>
</evidence>
<dbReference type="InterPro" id="IPR014784">
    <property type="entry name" value="Cu2_ascorb_mOase-like_C"/>
</dbReference>
<dbReference type="InterPro" id="IPR000945">
    <property type="entry name" value="DBH-like"/>
</dbReference>
<comment type="similarity">
    <text evidence="1">Belongs to the copper type II ascorbate-dependent monooxygenase family.</text>
</comment>
<dbReference type="Pfam" id="PF03712">
    <property type="entry name" value="Cu2_monoox_C"/>
    <property type="match status" value="1"/>
</dbReference>
<protein>
    <submittedName>
        <fullName evidence="7">Tyramine beta-hydroxylase</fullName>
    </submittedName>
</protein>
<evidence type="ECO:0000313" key="7">
    <source>
        <dbReference type="EMBL" id="CAB9516868.1"/>
    </source>
</evidence>
<dbReference type="PANTHER" id="PTHR10157">
    <property type="entry name" value="DOPAMINE BETA HYDROXYLASE RELATED"/>
    <property type="match status" value="1"/>
</dbReference>
<evidence type="ECO:0000256" key="5">
    <source>
        <dbReference type="SAM" id="Phobius"/>
    </source>
</evidence>
<feature type="transmembrane region" description="Helical" evidence="5">
    <location>
        <begin position="738"/>
        <end position="762"/>
    </location>
</feature>
<dbReference type="CDD" id="cd09631">
    <property type="entry name" value="DOMON_DOH"/>
    <property type="match status" value="1"/>
</dbReference>
<feature type="transmembrane region" description="Helical" evidence="5">
    <location>
        <begin position="614"/>
        <end position="635"/>
    </location>
</feature>
<feature type="transmembrane region" description="Helical" evidence="5">
    <location>
        <begin position="585"/>
        <end position="602"/>
    </location>
</feature>
<gene>
    <name evidence="7" type="ORF">SEMRO_812_G206040.1</name>
</gene>
<accession>A0A9N8HND6</accession>
<dbReference type="GO" id="GO:0005507">
    <property type="term" value="F:copper ion binding"/>
    <property type="evidence" value="ECO:0007669"/>
    <property type="project" value="InterPro"/>
</dbReference>
<dbReference type="AlphaFoldDB" id="A0A9N8HND6"/>
<evidence type="ECO:0000256" key="4">
    <source>
        <dbReference type="SAM" id="MobiDB-lite"/>
    </source>
</evidence>
<dbReference type="InterPro" id="IPR036939">
    <property type="entry name" value="Cu2_ascorb_mOase_N_sf"/>
</dbReference>
<name>A0A9N8HND6_9STRA</name>
<dbReference type="EMBL" id="CAICTM010000811">
    <property type="protein sequence ID" value="CAB9516868.1"/>
    <property type="molecule type" value="Genomic_DNA"/>
</dbReference>
<dbReference type="Proteomes" id="UP001153069">
    <property type="component" value="Unassembled WGS sequence"/>
</dbReference>
<dbReference type="InterPro" id="IPR000323">
    <property type="entry name" value="Cu2_ascorb_mOase_N"/>
</dbReference>
<evidence type="ECO:0000256" key="1">
    <source>
        <dbReference type="ARBA" id="ARBA00010676"/>
    </source>
</evidence>
<keyword evidence="5" id="KW-1133">Transmembrane helix</keyword>
<dbReference type="Gene3D" id="2.60.120.230">
    <property type="match status" value="1"/>
</dbReference>
<feature type="transmembrane region" description="Helical" evidence="5">
    <location>
        <begin position="675"/>
        <end position="698"/>
    </location>
</feature>
<feature type="transmembrane region" description="Helical" evidence="5">
    <location>
        <begin position="505"/>
        <end position="522"/>
    </location>
</feature>
<dbReference type="GO" id="GO:0004500">
    <property type="term" value="F:dopamine beta-monooxygenase activity"/>
    <property type="evidence" value="ECO:0007669"/>
    <property type="project" value="InterPro"/>
</dbReference>
<keyword evidence="5" id="KW-0812">Transmembrane</keyword>
<evidence type="ECO:0000259" key="6">
    <source>
        <dbReference type="PROSITE" id="PS50836"/>
    </source>
</evidence>
<dbReference type="SUPFAM" id="SSF49742">
    <property type="entry name" value="PHM/PNGase F"/>
    <property type="match status" value="2"/>
</dbReference>
<dbReference type="PANTHER" id="PTHR10157:SF23">
    <property type="entry name" value="MOXD1 HOMOLOG 1"/>
    <property type="match status" value="1"/>
</dbReference>
<proteinExistence type="inferred from homology"/>
<keyword evidence="5" id="KW-0472">Membrane</keyword>
<reference evidence="7" key="1">
    <citation type="submission" date="2020-06" db="EMBL/GenBank/DDBJ databases">
        <authorList>
            <consortium name="Plant Systems Biology data submission"/>
        </authorList>
    </citation>
    <scope>NUCLEOTIDE SEQUENCE</scope>
    <source>
        <strain evidence="7">D6</strain>
    </source>
</reference>
<dbReference type="OrthoDB" id="193961at2759"/>
<dbReference type="InterPro" id="IPR024548">
    <property type="entry name" value="Cu2_monoox_C"/>
</dbReference>
<feature type="region of interest" description="Disordered" evidence="4">
    <location>
        <begin position="773"/>
        <end position="807"/>
    </location>
</feature>
<feature type="transmembrane region" description="Helical" evidence="5">
    <location>
        <begin position="543"/>
        <end position="565"/>
    </location>
</feature>
<dbReference type="InterPro" id="IPR005018">
    <property type="entry name" value="DOMON_domain"/>
</dbReference>
<feature type="transmembrane region" description="Helical" evidence="5">
    <location>
        <begin position="641"/>
        <end position="663"/>
    </location>
</feature>
<dbReference type="Gene3D" id="2.60.120.310">
    <property type="entry name" value="Copper type II, ascorbate-dependent monooxygenase, N-terminal domain"/>
    <property type="match status" value="1"/>
</dbReference>
<evidence type="ECO:0000256" key="3">
    <source>
        <dbReference type="ARBA" id="ARBA00023180"/>
    </source>
</evidence>
<dbReference type="InterPro" id="IPR045266">
    <property type="entry name" value="DOH_DOMON"/>
</dbReference>